<evidence type="ECO:0000313" key="3">
    <source>
        <dbReference type="Proteomes" id="UP000010445"/>
    </source>
</evidence>
<evidence type="ECO:0000256" key="1">
    <source>
        <dbReference type="SAM" id="MobiDB-lite"/>
    </source>
</evidence>
<accession>L1M8D2</accession>
<evidence type="ECO:0000313" key="2">
    <source>
        <dbReference type="EMBL" id="EKX87472.1"/>
    </source>
</evidence>
<dbReference type="HOGENOM" id="CLU_2842332_0_0_11"/>
<keyword evidence="3" id="KW-1185">Reference proteome</keyword>
<sequence>MGASGATVVACVIMLFLPELSPLWGEPTSTSDDTDFYEEATSAPHQTGVADTAECGITGADNHRN</sequence>
<gene>
    <name evidence="2" type="ORF">HMPREF9997_02798</name>
</gene>
<organism evidence="2 3">
    <name type="scientific">Corynebacterium durum F0235</name>
    <dbReference type="NCBI Taxonomy" id="1035195"/>
    <lineage>
        <taxon>Bacteria</taxon>
        <taxon>Bacillati</taxon>
        <taxon>Actinomycetota</taxon>
        <taxon>Actinomycetes</taxon>
        <taxon>Mycobacteriales</taxon>
        <taxon>Corynebacteriaceae</taxon>
        <taxon>Corynebacterium</taxon>
    </lineage>
</organism>
<name>L1M8D2_9CORY</name>
<reference evidence="2 3" key="1">
    <citation type="submission" date="2012-05" db="EMBL/GenBank/DDBJ databases">
        <authorList>
            <person name="Weinstock G."/>
            <person name="Sodergren E."/>
            <person name="Lobos E.A."/>
            <person name="Fulton L."/>
            <person name="Fulton R."/>
            <person name="Courtney L."/>
            <person name="Fronick C."/>
            <person name="O'Laughlin M."/>
            <person name="Godfrey J."/>
            <person name="Wilson R.M."/>
            <person name="Miner T."/>
            <person name="Farmer C."/>
            <person name="Delehaunty K."/>
            <person name="Cordes M."/>
            <person name="Minx P."/>
            <person name="Tomlinson C."/>
            <person name="Chen J."/>
            <person name="Wollam A."/>
            <person name="Pepin K.H."/>
            <person name="Bhonagiri V."/>
            <person name="Zhang X."/>
            <person name="Suruliraj S."/>
            <person name="Warren W."/>
            <person name="Mitreva M."/>
            <person name="Mardis E.R."/>
            <person name="Wilson R.K."/>
        </authorList>
    </citation>
    <scope>NUCLEOTIDE SEQUENCE [LARGE SCALE GENOMIC DNA]</scope>
    <source>
        <strain evidence="2 3">F0235</strain>
    </source>
</reference>
<dbReference type="PATRIC" id="fig|1035195.3.peg.2509"/>
<dbReference type="AlphaFoldDB" id="L1M8D2"/>
<dbReference type="Proteomes" id="UP000010445">
    <property type="component" value="Unassembled WGS sequence"/>
</dbReference>
<protein>
    <submittedName>
        <fullName evidence="2">Uncharacterized protein</fullName>
    </submittedName>
</protein>
<dbReference type="EMBL" id="AMEM01000044">
    <property type="protein sequence ID" value="EKX87472.1"/>
    <property type="molecule type" value="Genomic_DNA"/>
</dbReference>
<comment type="caution">
    <text evidence="2">The sequence shown here is derived from an EMBL/GenBank/DDBJ whole genome shotgun (WGS) entry which is preliminary data.</text>
</comment>
<feature type="region of interest" description="Disordered" evidence="1">
    <location>
        <begin position="41"/>
        <end position="65"/>
    </location>
</feature>
<proteinExistence type="predicted"/>